<feature type="domain" description="EF-hand" evidence="4">
    <location>
        <begin position="230"/>
        <end position="265"/>
    </location>
</feature>
<reference evidence="5 6" key="1">
    <citation type="submission" date="2020-06" db="EMBL/GenBank/DDBJ databases">
        <authorList>
            <person name="Li R."/>
            <person name="Bekaert M."/>
        </authorList>
    </citation>
    <scope>NUCLEOTIDE SEQUENCE [LARGE SCALE GENOMIC DNA]</scope>
    <source>
        <strain evidence="6">wild</strain>
    </source>
</reference>
<proteinExistence type="predicted"/>
<keyword evidence="1" id="KW-0677">Repeat</keyword>
<dbReference type="PANTHER" id="PTHR23048:SF0">
    <property type="entry name" value="CALMODULIN LIKE 3"/>
    <property type="match status" value="1"/>
</dbReference>
<evidence type="ECO:0000256" key="3">
    <source>
        <dbReference type="ARBA" id="ARBA00023179"/>
    </source>
</evidence>
<dbReference type="InterPro" id="IPR050230">
    <property type="entry name" value="CALM/Myosin/TropC-like"/>
</dbReference>
<dbReference type="PANTHER" id="PTHR23048">
    <property type="entry name" value="MYOSIN LIGHT CHAIN 1, 3"/>
    <property type="match status" value="1"/>
</dbReference>
<feature type="domain" description="EF-hand" evidence="4">
    <location>
        <begin position="162"/>
        <end position="192"/>
    </location>
</feature>
<sequence>MASSLGQAEKDEIKDMYDLYDTEGTGKLPQDDYATIVRGMGHNPSEKELQEMFQSTRPDRAGMVDYSDFLDAYAKHFNTRKNEEREIRQAFRVFDRNEEGLIDANELKQIVTTKGERLSESEAKSLIKEAEVDSQGKIDYEELTKVIKVSKQHSSSTCIWNIKEWFNRFDTDKDGKLSKEEITKLLRVVGNNPTEDDITQVFKEVDTDDNGLIDLEEFQAYYVNNIANVDEKQSLLEAFKCFDQNNDGFIERDELMKFMEDLSEEQAQGMIDMADKNGDGKVNIEEFVEMMMAM</sequence>
<dbReference type="FunFam" id="1.10.238.10:FF:000001">
    <property type="entry name" value="Calmodulin 1"/>
    <property type="match status" value="2"/>
</dbReference>
<keyword evidence="2" id="KW-0106">Calcium</keyword>
<gene>
    <name evidence="5" type="ORF">MCOR_35760</name>
</gene>
<evidence type="ECO:0000256" key="1">
    <source>
        <dbReference type="ARBA" id="ARBA00022737"/>
    </source>
</evidence>
<dbReference type="GO" id="GO:0005509">
    <property type="term" value="F:calcium ion binding"/>
    <property type="evidence" value="ECO:0007669"/>
    <property type="project" value="InterPro"/>
</dbReference>
<dbReference type="CDD" id="cd00051">
    <property type="entry name" value="EFh"/>
    <property type="match status" value="2"/>
</dbReference>
<dbReference type="AlphaFoldDB" id="A0A6J8D380"/>
<protein>
    <submittedName>
        <fullName evidence="5">CALM</fullName>
    </submittedName>
</protein>
<dbReference type="InterPro" id="IPR011992">
    <property type="entry name" value="EF-hand-dom_pair"/>
</dbReference>
<evidence type="ECO:0000313" key="5">
    <source>
        <dbReference type="EMBL" id="CAC5401702.1"/>
    </source>
</evidence>
<dbReference type="SMART" id="SM00054">
    <property type="entry name" value="EFh"/>
    <property type="match status" value="8"/>
</dbReference>
<dbReference type="InterPro" id="IPR002048">
    <property type="entry name" value="EF_hand_dom"/>
</dbReference>
<evidence type="ECO:0000259" key="4">
    <source>
        <dbReference type="PROSITE" id="PS50222"/>
    </source>
</evidence>
<organism evidence="5 6">
    <name type="scientific">Mytilus coruscus</name>
    <name type="common">Sea mussel</name>
    <dbReference type="NCBI Taxonomy" id="42192"/>
    <lineage>
        <taxon>Eukaryota</taxon>
        <taxon>Metazoa</taxon>
        <taxon>Spiralia</taxon>
        <taxon>Lophotrochozoa</taxon>
        <taxon>Mollusca</taxon>
        <taxon>Bivalvia</taxon>
        <taxon>Autobranchia</taxon>
        <taxon>Pteriomorphia</taxon>
        <taxon>Mytilida</taxon>
        <taxon>Mytiloidea</taxon>
        <taxon>Mytilidae</taxon>
        <taxon>Mytilinae</taxon>
        <taxon>Mytilus</taxon>
    </lineage>
</organism>
<keyword evidence="6" id="KW-1185">Reference proteome</keyword>
<dbReference type="Pfam" id="PF13499">
    <property type="entry name" value="EF-hand_7"/>
    <property type="match status" value="4"/>
</dbReference>
<feature type="domain" description="EF-hand" evidence="4">
    <location>
        <begin position="270"/>
        <end position="294"/>
    </location>
</feature>
<dbReference type="PROSITE" id="PS50222">
    <property type="entry name" value="EF_HAND_2"/>
    <property type="match status" value="7"/>
</dbReference>
<feature type="domain" description="EF-hand" evidence="4">
    <location>
        <begin position="118"/>
        <end position="153"/>
    </location>
</feature>
<feature type="domain" description="EF-hand" evidence="4">
    <location>
        <begin position="8"/>
        <end position="43"/>
    </location>
</feature>
<evidence type="ECO:0000256" key="2">
    <source>
        <dbReference type="ARBA" id="ARBA00022837"/>
    </source>
</evidence>
<evidence type="ECO:0000313" key="6">
    <source>
        <dbReference type="Proteomes" id="UP000507470"/>
    </source>
</evidence>
<dbReference type="OrthoDB" id="6065969at2759"/>
<dbReference type="SUPFAM" id="SSF47473">
    <property type="entry name" value="EF-hand"/>
    <property type="match status" value="2"/>
</dbReference>
<dbReference type="EMBL" id="CACVKT020006451">
    <property type="protein sequence ID" value="CAC5401702.1"/>
    <property type="molecule type" value="Genomic_DNA"/>
</dbReference>
<dbReference type="PROSITE" id="PS00018">
    <property type="entry name" value="EF_HAND_1"/>
    <property type="match status" value="5"/>
</dbReference>
<dbReference type="Proteomes" id="UP000507470">
    <property type="component" value="Unassembled WGS sequence"/>
</dbReference>
<dbReference type="InterPro" id="IPR018247">
    <property type="entry name" value="EF_Hand_1_Ca_BS"/>
</dbReference>
<dbReference type="GO" id="GO:0016460">
    <property type="term" value="C:myosin II complex"/>
    <property type="evidence" value="ECO:0007669"/>
    <property type="project" value="TreeGrafter"/>
</dbReference>
<accession>A0A6J8D380</accession>
<feature type="domain" description="EF-hand" evidence="4">
    <location>
        <begin position="82"/>
        <end position="117"/>
    </location>
</feature>
<keyword evidence="3" id="KW-0514">Muscle protein</keyword>
<dbReference type="Gene3D" id="1.10.238.10">
    <property type="entry name" value="EF-hand"/>
    <property type="match status" value="2"/>
</dbReference>
<feature type="domain" description="EF-hand" evidence="4">
    <location>
        <begin position="193"/>
        <end position="228"/>
    </location>
</feature>
<name>A0A6J8D380_MYTCO</name>